<keyword evidence="2" id="KW-1185">Reference proteome</keyword>
<sequence>MRVAARWWARLAAIAAIAALTGGCAQDVASPSEDALGPDAVRIGAFRTTMPAWNTTLDDFAGQPGWPGAQGVYGAFGTIEDVLQHGEDVDVLHISDAWNMTELVRDEFVPADWNNGRTGGVPVVSIVTMVVRAGNPRNIHDWADLMQPGLEVVTPNPATEGSGRLALLAAYAAGSNGGADPEAGRNYVRRLILEHIALGPTSVWEARENFLEGRGDVLLLSEAAARTLQRDGYPVQTVVPRQTLRMDFPVALTYAGLEKPTARALVAYMYSARGQQVWADNGFRPTTKVAGVADPRFPEPDRVWTVEDLGGWDVVGPRFFHPENGVYSKLFRTATGT</sequence>
<proteinExistence type="predicted"/>
<name>A0ACC6ML51_MYCPF</name>
<reference evidence="1 2" key="1">
    <citation type="journal article" date="2021" name="Chemosphere">
        <title>Bioballs carrying a syntrophic Rhodococcus and Mycolicibacterium consortium for simultaneous sorption and biodegradation of fuel oil in contaminated freshwater.</title>
        <authorList>
            <person name="Naloka K."/>
            <person name="Polrit D."/>
            <person name="Muangchinda C."/>
            <person name="Thoetkiattikul H."/>
            <person name="Pinyakong O."/>
        </authorList>
    </citation>
    <scope>NUCLEOTIDE SEQUENCE [LARGE SCALE GENOMIC DNA]</scope>
    <source>
        <strain evidence="1 2">J101</strain>
    </source>
</reference>
<evidence type="ECO:0000313" key="2">
    <source>
        <dbReference type="Proteomes" id="UP001289645"/>
    </source>
</evidence>
<dbReference type="Proteomes" id="UP001289645">
    <property type="component" value="Unassembled WGS sequence"/>
</dbReference>
<organism evidence="1 2">
    <name type="scientific">Mycolicibacterium parafortuitum</name>
    <name type="common">Mycobacterium parafortuitum</name>
    <dbReference type="NCBI Taxonomy" id="39692"/>
    <lineage>
        <taxon>Bacteria</taxon>
        <taxon>Bacillati</taxon>
        <taxon>Actinomycetota</taxon>
        <taxon>Actinomycetes</taxon>
        <taxon>Mycobacteriales</taxon>
        <taxon>Mycobacteriaceae</taxon>
        <taxon>Mycolicibacterium</taxon>
    </lineage>
</organism>
<dbReference type="EMBL" id="JAOXLN010000022">
    <property type="protein sequence ID" value="MDZ5087737.1"/>
    <property type="molecule type" value="Genomic_DNA"/>
</dbReference>
<accession>A0ACC6ML51</accession>
<comment type="caution">
    <text evidence="1">The sequence shown here is derived from an EMBL/GenBank/DDBJ whole genome shotgun (WGS) entry which is preliminary data.</text>
</comment>
<protein>
    <submittedName>
        <fullName evidence="1">Extracellular solute-binding protein</fullName>
    </submittedName>
</protein>
<gene>
    <name evidence="1" type="ORF">OHX15_20295</name>
</gene>
<evidence type="ECO:0000313" key="1">
    <source>
        <dbReference type="EMBL" id="MDZ5087737.1"/>
    </source>
</evidence>